<keyword evidence="3" id="KW-0963">Cytoplasm</keyword>
<sequence>MNKPLELYSLKKEPLVAPTKRAQALQDKLVHKAGQILGTNKSKKEKAIVSSIIESDFERDKFGNHADSHIPGMNSYGEFDDAQDYHQCKNLENRIEELIFMGRQQYLNCELLVPRGLIFRIAQDVLRMSRSEPCGIRGCIMFISIEQKACCQKINKLVYDPDCTPTFELYLTLREDTKAWAIVKKFLFQSASVIFGTTNNVLPKFLCSGFQLEKKKLYRPNPHRMDPNSNVKTPSPSIKSVGQL</sequence>
<dbReference type="GO" id="GO:0006915">
    <property type="term" value="P:apoptotic process"/>
    <property type="evidence" value="ECO:0007669"/>
    <property type="project" value="TreeGrafter"/>
</dbReference>
<evidence type="ECO:0000313" key="5">
    <source>
        <dbReference type="EMBL" id="CAE1149653.1"/>
    </source>
</evidence>
<comment type="caution">
    <text evidence="5">The sequence shown here is derived from an EMBL/GenBank/DDBJ whole genome shotgun (WGS) entry which is preliminary data.</text>
</comment>
<feature type="compositionally biased region" description="Polar residues" evidence="4">
    <location>
        <begin position="227"/>
        <end position="244"/>
    </location>
</feature>
<dbReference type="InterPro" id="IPR038281">
    <property type="entry name" value="RTP801-like_C_sf"/>
</dbReference>
<dbReference type="PANTHER" id="PTHR12478:SF16">
    <property type="entry name" value="PROTEIN CHARYBDE-RELATED"/>
    <property type="match status" value="1"/>
</dbReference>
<dbReference type="AlphaFoldDB" id="A0A812ALS0"/>
<feature type="region of interest" description="Disordered" evidence="4">
    <location>
        <begin position="219"/>
        <end position="244"/>
    </location>
</feature>
<evidence type="ECO:0000256" key="1">
    <source>
        <dbReference type="ARBA" id="ARBA00004496"/>
    </source>
</evidence>
<reference evidence="5" key="1">
    <citation type="submission" date="2021-01" db="EMBL/GenBank/DDBJ databases">
        <authorList>
            <person name="Li R."/>
            <person name="Bekaert M."/>
        </authorList>
    </citation>
    <scope>NUCLEOTIDE SEQUENCE</scope>
    <source>
        <strain evidence="5">Farmed</strain>
    </source>
</reference>
<proteinExistence type="inferred from homology"/>
<keyword evidence="6" id="KW-1185">Reference proteome</keyword>
<evidence type="ECO:0008006" key="7">
    <source>
        <dbReference type="Google" id="ProtNLM"/>
    </source>
</evidence>
<protein>
    <recommendedName>
        <fullName evidence="7">DNA damage-inducible transcript 4-like protein</fullName>
    </recommendedName>
</protein>
<accession>A0A812ALS0</accession>
<dbReference type="PANTHER" id="PTHR12478">
    <property type="entry name" value="DNA-DAMAGE-INDUCIBLE TRANSCRIPT 4 PROTEIN DDIT4"/>
    <property type="match status" value="1"/>
</dbReference>
<gene>
    <name evidence="5" type="ORF">SPHA_2784</name>
</gene>
<dbReference type="GO" id="GO:0032006">
    <property type="term" value="P:regulation of TOR signaling"/>
    <property type="evidence" value="ECO:0007669"/>
    <property type="project" value="TreeGrafter"/>
</dbReference>
<dbReference type="Gene3D" id="3.90.470.40">
    <property type="entry name" value="RTP801-like"/>
    <property type="match status" value="1"/>
</dbReference>
<dbReference type="OrthoDB" id="10018535at2759"/>
<dbReference type="InterPro" id="IPR012918">
    <property type="entry name" value="RTP801-like"/>
</dbReference>
<comment type="subcellular location">
    <subcellularLocation>
        <location evidence="1">Cytoplasm</location>
    </subcellularLocation>
</comment>
<evidence type="ECO:0000313" key="6">
    <source>
        <dbReference type="Proteomes" id="UP000597762"/>
    </source>
</evidence>
<dbReference type="EMBL" id="CAHIKZ030000080">
    <property type="protein sequence ID" value="CAE1149653.1"/>
    <property type="molecule type" value="Genomic_DNA"/>
</dbReference>
<evidence type="ECO:0000256" key="4">
    <source>
        <dbReference type="SAM" id="MobiDB-lite"/>
    </source>
</evidence>
<comment type="similarity">
    <text evidence="2">Belongs to the DDIT4 family.</text>
</comment>
<dbReference type="Proteomes" id="UP000597762">
    <property type="component" value="Unassembled WGS sequence"/>
</dbReference>
<evidence type="ECO:0000256" key="3">
    <source>
        <dbReference type="ARBA" id="ARBA00022490"/>
    </source>
</evidence>
<dbReference type="Pfam" id="PF07809">
    <property type="entry name" value="RTP801_C"/>
    <property type="match status" value="1"/>
</dbReference>
<name>A0A812ALS0_ACAPH</name>
<dbReference type="GO" id="GO:0005737">
    <property type="term" value="C:cytoplasm"/>
    <property type="evidence" value="ECO:0007669"/>
    <property type="project" value="UniProtKB-SubCell"/>
</dbReference>
<evidence type="ECO:0000256" key="2">
    <source>
        <dbReference type="ARBA" id="ARBA00010670"/>
    </source>
</evidence>
<organism evidence="5 6">
    <name type="scientific">Acanthosepion pharaonis</name>
    <name type="common">Pharaoh cuttlefish</name>
    <name type="synonym">Sepia pharaonis</name>
    <dbReference type="NCBI Taxonomy" id="158019"/>
    <lineage>
        <taxon>Eukaryota</taxon>
        <taxon>Metazoa</taxon>
        <taxon>Spiralia</taxon>
        <taxon>Lophotrochozoa</taxon>
        <taxon>Mollusca</taxon>
        <taxon>Cephalopoda</taxon>
        <taxon>Coleoidea</taxon>
        <taxon>Decapodiformes</taxon>
        <taxon>Sepiida</taxon>
        <taxon>Sepiina</taxon>
        <taxon>Sepiidae</taxon>
        <taxon>Acanthosepion</taxon>
    </lineage>
</organism>
<dbReference type="GO" id="GO:0009968">
    <property type="term" value="P:negative regulation of signal transduction"/>
    <property type="evidence" value="ECO:0007669"/>
    <property type="project" value="InterPro"/>
</dbReference>